<reference evidence="7 8" key="1">
    <citation type="submission" date="2020-08" db="EMBL/GenBank/DDBJ databases">
        <title>Genomic Encyclopedia of Type Strains, Phase IV (KMG-IV): sequencing the most valuable type-strain genomes for metagenomic binning, comparative biology and taxonomic classification.</title>
        <authorList>
            <person name="Goeker M."/>
        </authorList>
    </citation>
    <scope>NUCLEOTIDE SEQUENCE [LARGE SCALE GENOMIC DNA]</scope>
    <source>
        <strain evidence="7 8">DSM 25079</strain>
    </source>
</reference>
<dbReference type="Proteomes" id="UP000549617">
    <property type="component" value="Unassembled WGS sequence"/>
</dbReference>
<keyword evidence="3 6" id="KW-0812">Transmembrane</keyword>
<keyword evidence="4 6" id="KW-1133">Transmembrane helix</keyword>
<evidence type="ECO:0000256" key="1">
    <source>
        <dbReference type="ARBA" id="ARBA00004651"/>
    </source>
</evidence>
<evidence type="ECO:0000256" key="4">
    <source>
        <dbReference type="ARBA" id="ARBA00022989"/>
    </source>
</evidence>
<proteinExistence type="predicted"/>
<feature type="transmembrane region" description="Helical" evidence="6">
    <location>
        <begin position="423"/>
        <end position="444"/>
    </location>
</feature>
<dbReference type="GO" id="GO:0005886">
    <property type="term" value="C:plasma membrane"/>
    <property type="evidence" value="ECO:0007669"/>
    <property type="project" value="UniProtKB-SubCell"/>
</dbReference>
<comment type="caution">
    <text evidence="7">The sequence shown here is derived from an EMBL/GenBank/DDBJ whole genome shotgun (WGS) entry which is preliminary data.</text>
</comment>
<feature type="transmembrane region" description="Helical" evidence="6">
    <location>
        <begin position="283"/>
        <end position="308"/>
    </location>
</feature>
<feature type="transmembrane region" description="Helical" evidence="6">
    <location>
        <begin position="367"/>
        <end position="385"/>
    </location>
</feature>
<organism evidence="7 8">
    <name type="scientific">Sphingobium boeckii</name>
    <dbReference type="NCBI Taxonomy" id="1082345"/>
    <lineage>
        <taxon>Bacteria</taxon>
        <taxon>Pseudomonadati</taxon>
        <taxon>Pseudomonadota</taxon>
        <taxon>Alphaproteobacteria</taxon>
        <taxon>Sphingomonadales</taxon>
        <taxon>Sphingomonadaceae</taxon>
        <taxon>Sphingobium</taxon>
    </lineage>
</organism>
<dbReference type="PIRSF" id="PIRSF006060">
    <property type="entry name" value="AA_transporter"/>
    <property type="match status" value="1"/>
</dbReference>
<dbReference type="InterPro" id="IPR050367">
    <property type="entry name" value="APC_superfamily"/>
</dbReference>
<comment type="subcellular location">
    <subcellularLocation>
        <location evidence="1">Cell membrane</location>
        <topology evidence="1">Multi-pass membrane protein</topology>
    </subcellularLocation>
</comment>
<accession>A0A7W9AFW4</accession>
<feature type="transmembrane region" description="Helical" evidence="6">
    <location>
        <begin position="202"/>
        <end position="224"/>
    </location>
</feature>
<gene>
    <name evidence="7" type="ORF">FHS49_000752</name>
</gene>
<feature type="transmembrane region" description="Helical" evidence="6">
    <location>
        <begin position="150"/>
        <end position="172"/>
    </location>
</feature>
<name>A0A7W9AFW4_9SPHN</name>
<evidence type="ECO:0000313" key="8">
    <source>
        <dbReference type="Proteomes" id="UP000549617"/>
    </source>
</evidence>
<dbReference type="EMBL" id="JACIJC010000001">
    <property type="protein sequence ID" value="MBB5684761.1"/>
    <property type="molecule type" value="Genomic_DNA"/>
</dbReference>
<feature type="transmembrane region" description="Helical" evidence="6">
    <location>
        <begin position="397"/>
        <end position="417"/>
    </location>
</feature>
<keyword evidence="2" id="KW-1003">Cell membrane</keyword>
<keyword evidence="5 6" id="KW-0472">Membrane</keyword>
<dbReference type="Gene3D" id="1.20.1740.10">
    <property type="entry name" value="Amino acid/polyamine transporter I"/>
    <property type="match status" value="1"/>
</dbReference>
<feature type="transmembrane region" description="Helical" evidence="6">
    <location>
        <begin position="16"/>
        <end position="40"/>
    </location>
</feature>
<dbReference type="AlphaFoldDB" id="A0A7W9AFW4"/>
<dbReference type="PANTHER" id="PTHR42770">
    <property type="entry name" value="AMINO ACID TRANSPORTER-RELATED"/>
    <property type="match status" value="1"/>
</dbReference>
<dbReference type="PANTHER" id="PTHR42770:SF7">
    <property type="entry name" value="MEMBRANE PROTEIN"/>
    <property type="match status" value="1"/>
</dbReference>
<feature type="transmembrane region" description="Helical" evidence="6">
    <location>
        <begin position="89"/>
        <end position="113"/>
    </location>
</feature>
<evidence type="ECO:0000256" key="6">
    <source>
        <dbReference type="SAM" id="Phobius"/>
    </source>
</evidence>
<dbReference type="GO" id="GO:0022857">
    <property type="term" value="F:transmembrane transporter activity"/>
    <property type="evidence" value="ECO:0007669"/>
    <property type="project" value="InterPro"/>
</dbReference>
<evidence type="ECO:0000256" key="3">
    <source>
        <dbReference type="ARBA" id="ARBA00022692"/>
    </source>
</evidence>
<feature type="transmembrane region" description="Helical" evidence="6">
    <location>
        <begin position="125"/>
        <end position="143"/>
    </location>
</feature>
<evidence type="ECO:0000313" key="7">
    <source>
        <dbReference type="EMBL" id="MBB5684761.1"/>
    </source>
</evidence>
<feature type="transmembrane region" description="Helical" evidence="6">
    <location>
        <begin position="236"/>
        <end position="263"/>
    </location>
</feature>
<sequence>MTHLATPTFSRSMKMIGCLMITVSCVTPASSVFIVIPGVVQQAGSGALICALIGGLISLLIAYVYAELGSAFPLSGGEYAMVARAMGPLPGFIILGLNLVVLMLGIAVIALGLGTYVQALLPNTSALADALVCLALTTFCALLSVQTNALITGLFLALELIALVVVAALGFLEPVNTWASLITNPMVANAAGQIAPATLNNIGLGTSAAIFAFYGFGSAVYLGEETQGASRHIARAVLWALAISVVSQSVPLAALLLGAPATAEAFTSGTMFGDFVLARGGPGLAMAMNLAVALAIINANIAIVILAARMVFSTGRDQVWSGPINRALVRIDARYKTPWVATLVTGGLAGLLCLFDFSLLLIASGTALMVVYGFLCAAVIVGRRNGATAHAVYRMPFFPWPPVLALIAFAYVIYTNVTDPGTGVVSFLATTIVLAASATYYQFVLKRRGAWVLRGPEGNAS</sequence>
<dbReference type="InterPro" id="IPR002293">
    <property type="entry name" value="AA/rel_permease1"/>
</dbReference>
<dbReference type="Pfam" id="PF13520">
    <property type="entry name" value="AA_permease_2"/>
    <property type="match status" value="1"/>
</dbReference>
<evidence type="ECO:0000256" key="2">
    <source>
        <dbReference type="ARBA" id="ARBA00022475"/>
    </source>
</evidence>
<protein>
    <submittedName>
        <fullName evidence="7">Amino acid transporter</fullName>
    </submittedName>
</protein>
<evidence type="ECO:0000256" key="5">
    <source>
        <dbReference type="ARBA" id="ARBA00023136"/>
    </source>
</evidence>
<feature type="transmembrane region" description="Helical" evidence="6">
    <location>
        <begin position="339"/>
        <end position="361"/>
    </location>
</feature>
<keyword evidence="8" id="KW-1185">Reference proteome</keyword>
<feature type="transmembrane region" description="Helical" evidence="6">
    <location>
        <begin position="46"/>
        <end position="68"/>
    </location>
</feature>